<dbReference type="AlphaFoldDB" id="E0UI80"/>
<accession>E0UI80</accession>
<feature type="transmembrane region" description="Helical" evidence="2">
    <location>
        <begin position="822"/>
        <end position="839"/>
    </location>
</feature>
<keyword evidence="1" id="KW-0175">Coiled coil</keyword>
<feature type="coiled-coil region" evidence="1">
    <location>
        <begin position="426"/>
        <end position="453"/>
    </location>
</feature>
<feature type="domain" description="CHASE2" evidence="3">
    <location>
        <begin position="481"/>
        <end position="785"/>
    </location>
</feature>
<evidence type="ECO:0000256" key="2">
    <source>
        <dbReference type="SAM" id="Phobius"/>
    </source>
</evidence>
<reference evidence="5" key="1">
    <citation type="journal article" date="2011" name="MBio">
        <title>Novel metabolic attributes of the genus Cyanothece, comprising a group of unicellular nitrogen-fixing Cyanobacteria.</title>
        <authorList>
            <person name="Bandyopadhyay A."/>
            <person name="Elvitigala T."/>
            <person name="Welsh E."/>
            <person name="Stockel J."/>
            <person name="Liberton M."/>
            <person name="Min H."/>
            <person name="Sherman L.A."/>
            <person name="Pakrasi H.B."/>
        </authorList>
    </citation>
    <scope>NUCLEOTIDE SEQUENCE [LARGE SCALE GENOMIC DNA]</scope>
    <source>
        <strain evidence="5">PCC 7822</strain>
    </source>
</reference>
<dbReference type="InterPro" id="IPR007890">
    <property type="entry name" value="CHASE2"/>
</dbReference>
<sequence length="897" mass="101721">MLENRLNFEYQIGGSLAKNAPSYVTRKADSVFYEALKAGEFCYVLNSRQMGKSSLRVRTMQRLANEGFCCAFIDLTEIGIQGVTPDKWYAGIVQLLVSSCELNIKLSWRTWWRERLELFSPVQRLSQFIREILLVEVKEKIVIFIDEVDLVLSQPFSLDDFFALIRFCFEERKINPDYERITFALLGVATPSDLIKDKMHTPFNIGRAIELQGFTFSEVQPLVEGLQGKVNYPQAVMKEILQWTGGQPFLTQKICQLMVNSSTEQNTPGVEEVIRLQVIANWESTDEPEHLRTIRNRILTNEQRAVQFLGLYQQILEQGAIAANGSQDQQQLRLCGLVVERLGQLTVYNRIYANIFNQQWVEQRLAEIRPYAVALASWLASSGQDQSQLLQGAALQSVLTWTLGKSLSEADYQFLVACQELEQQRTKTALETLEQASRLLAEARQKARSQVLKRRIGKPWLFGVMLMVVGIIFLLRFGGWLQGLEWNLLDQCFRWRSPEPMERRIALVTIDESDLTAVGQWPIPDQVLAQTIAQIKSQNPRSIGLDLYRNLPVEPGHEQLLKLFESTSNLFGVEKVVKNPIAPPAVLKGREQIGFVDQVLDSDGKVRRALLSVADKNGKVELSLAVKLALHYLTTQGVTWETAKDNPYRVRLGKAVIERFEKNDGGYVNAQSGGYQILLNFRGNQEQFVNFSLQQVLSNQVPPGSFSDRIILIGTTAESLNDFFFTPYSSTLFASPVPMAGITLHANIVSQMISAAMDGRPMLRVWSESLEWLWVLIWAMIGTLISWWFKAPLVIAIMLILWSMGLIIMGHSAFLLGWWLPVIPPLLSLLGSALVLLMISNKQLDQLQFHRTVTTLLQDYQNSPTAARIALEYLKQSETKERQAFLALTLSQLHQIV</sequence>
<dbReference type="Pfam" id="PF05226">
    <property type="entry name" value="CHASE2"/>
    <property type="match status" value="1"/>
</dbReference>
<dbReference type="InterPro" id="IPR027417">
    <property type="entry name" value="P-loop_NTPase"/>
</dbReference>
<evidence type="ECO:0000313" key="4">
    <source>
        <dbReference type="EMBL" id="ADN15732.1"/>
    </source>
</evidence>
<feature type="transmembrane region" description="Helical" evidence="2">
    <location>
        <begin position="772"/>
        <end position="789"/>
    </location>
</feature>
<evidence type="ECO:0000259" key="3">
    <source>
        <dbReference type="SMART" id="SM01080"/>
    </source>
</evidence>
<keyword evidence="2" id="KW-0472">Membrane</keyword>
<dbReference type="eggNOG" id="COG1672">
    <property type="taxonomic scope" value="Bacteria"/>
</dbReference>
<dbReference type="eggNOG" id="COG4252">
    <property type="taxonomic scope" value="Bacteria"/>
</dbReference>
<dbReference type="EMBL" id="CP002198">
    <property type="protein sequence ID" value="ADN15732.1"/>
    <property type="molecule type" value="Genomic_DNA"/>
</dbReference>
<dbReference type="SMART" id="SM01080">
    <property type="entry name" value="CHASE2"/>
    <property type="match status" value="1"/>
</dbReference>
<dbReference type="STRING" id="497965.Cyan7822_3797"/>
<dbReference type="SUPFAM" id="SSF52540">
    <property type="entry name" value="P-loop containing nucleoside triphosphate hydrolases"/>
    <property type="match status" value="1"/>
</dbReference>
<feature type="transmembrane region" description="Helical" evidence="2">
    <location>
        <begin position="796"/>
        <end position="816"/>
    </location>
</feature>
<feature type="transmembrane region" description="Helical" evidence="2">
    <location>
        <begin position="460"/>
        <end position="481"/>
    </location>
</feature>
<gene>
    <name evidence="4" type="ordered locus">Cyan7822_3797</name>
</gene>
<dbReference type="Gene3D" id="3.40.50.300">
    <property type="entry name" value="P-loop containing nucleotide triphosphate hydrolases"/>
    <property type="match status" value="1"/>
</dbReference>
<dbReference type="Pfam" id="PF14516">
    <property type="entry name" value="AAA_35"/>
    <property type="match status" value="1"/>
</dbReference>
<protein>
    <submittedName>
        <fullName evidence="4">Putative Chase2 sensor protein</fullName>
    </submittedName>
</protein>
<name>E0UI80_GLOV7</name>
<organism evidence="4 5">
    <name type="scientific">Gloeothece verrucosa (strain PCC 7822)</name>
    <name type="common">Cyanothece sp. (strain PCC 7822)</name>
    <dbReference type="NCBI Taxonomy" id="497965"/>
    <lineage>
        <taxon>Bacteria</taxon>
        <taxon>Bacillati</taxon>
        <taxon>Cyanobacteriota</taxon>
        <taxon>Cyanophyceae</taxon>
        <taxon>Oscillatoriophycideae</taxon>
        <taxon>Chroococcales</taxon>
        <taxon>Aphanothecaceae</taxon>
        <taxon>Gloeothece</taxon>
        <taxon>Gloeothece verrucosa</taxon>
    </lineage>
</organism>
<keyword evidence="2" id="KW-0812">Transmembrane</keyword>
<dbReference type="RefSeq" id="WP_013323800.1">
    <property type="nucleotide sequence ID" value="NC_014501.1"/>
</dbReference>
<dbReference type="Proteomes" id="UP000008206">
    <property type="component" value="Chromosome"/>
</dbReference>
<dbReference type="KEGG" id="cyj:Cyan7822_3797"/>
<keyword evidence="5" id="KW-1185">Reference proteome</keyword>
<keyword evidence="2" id="KW-1133">Transmembrane helix</keyword>
<evidence type="ECO:0000256" key="1">
    <source>
        <dbReference type="SAM" id="Coils"/>
    </source>
</evidence>
<evidence type="ECO:0000313" key="5">
    <source>
        <dbReference type="Proteomes" id="UP000008206"/>
    </source>
</evidence>
<dbReference type="OrthoDB" id="580957at2"/>
<dbReference type="HOGENOM" id="CLU_319554_0_0_3"/>
<proteinExistence type="predicted"/>